<feature type="domain" description="Protein NO VEIN C-terminal" evidence="1">
    <location>
        <begin position="294"/>
        <end position="383"/>
    </location>
</feature>
<dbReference type="AlphaFoldDB" id="A0A2Z3KGD6"/>
<name>A0A2Z3KGD6_LACLL</name>
<dbReference type="GeneID" id="89634145"/>
<evidence type="ECO:0000313" key="3">
    <source>
        <dbReference type="Proteomes" id="UP000245919"/>
    </source>
</evidence>
<reference evidence="2 3" key="1">
    <citation type="submission" date="2018-03" db="EMBL/GenBank/DDBJ databases">
        <title>Genome sequence of Lactococcus lactis strain 14B4 from almond drupe.</title>
        <authorList>
            <person name="Tran T.D."/>
            <person name="McGarvey J.A."/>
            <person name="Huynh S."/>
            <person name="Parker C.T."/>
        </authorList>
    </citation>
    <scope>NUCLEOTIDE SEQUENCE [LARGE SCALE GENOMIC DNA]</scope>
    <source>
        <strain evidence="2 3">14B4</strain>
    </source>
</reference>
<sequence length="416" mass="48785">MKKLSDFDYKLVEFDVNRNKEIENLRKQFVNQYPVSFIKVMKYKDYILGQKNHDNFCYQIETGLRKLGSIQGATSKKFGMYQDRNTGEIILTNKWNVSNSPELTFEEVRKAILKLLKDGKTNNRHGIINSKISQMLCYKILSVYFPNLYLSIFSENHLNFFIAQFHENINAGDQFSEIYDKQMELIRLKNEHLIAKNWNGIEFMTYLYRVFPQAHDVREKSDIKVVTNLVDSEKSSEEDLVINGEIKSIKNIGNSKKRNVPTENSEENVPSIKGKTKIDFEERQKRLSEIGALGEAVVVNYEKDRLTNFPELARKVKQVSLNDDSLGYDVRSYNEDGTERFIEVKSTTLQKSEKLEFYLSDNELQKAKELSNYWIYRVFDVEDFCEIVMIENPFSPKKLEKIDIKPTNYFVQIKTN</sequence>
<proteinExistence type="predicted"/>
<dbReference type="RefSeq" id="WP_109991207.1">
    <property type="nucleotide sequence ID" value="NZ_CP028160.1"/>
</dbReference>
<gene>
    <name evidence="2" type="ORF">LL14B4_10170</name>
</gene>
<accession>A0A2Z3KGD6</accession>
<protein>
    <recommendedName>
        <fullName evidence="1">Protein NO VEIN C-terminal domain-containing protein</fullName>
    </recommendedName>
</protein>
<dbReference type="Pfam" id="PF13020">
    <property type="entry name" value="NOV_C"/>
    <property type="match status" value="1"/>
</dbReference>
<evidence type="ECO:0000259" key="1">
    <source>
        <dbReference type="Pfam" id="PF13020"/>
    </source>
</evidence>
<dbReference type="Proteomes" id="UP000245919">
    <property type="component" value="Chromosome"/>
</dbReference>
<dbReference type="EMBL" id="CP028160">
    <property type="protein sequence ID" value="AWN66518.1"/>
    <property type="molecule type" value="Genomic_DNA"/>
</dbReference>
<organism evidence="2 3">
    <name type="scientific">Lactococcus lactis subsp. lactis</name>
    <name type="common">Streptococcus lactis</name>
    <dbReference type="NCBI Taxonomy" id="1360"/>
    <lineage>
        <taxon>Bacteria</taxon>
        <taxon>Bacillati</taxon>
        <taxon>Bacillota</taxon>
        <taxon>Bacilli</taxon>
        <taxon>Lactobacillales</taxon>
        <taxon>Streptococcaceae</taxon>
        <taxon>Lactococcus</taxon>
    </lineage>
</organism>
<dbReference type="InterPro" id="IPR024975">
    <property type="entry name" value="NOV_C"/>
</dbReference>
<evidence type="ECO:0000313" key="2">
    <source>
        <dbReference type="EMBL" id="AWN66518.1"/>
    </source>
</evidence>